<reference evidence="2" key="1">
    <citation type="submission" date="2020-05" db="EMBL/GenBank/DDBJ databases">
        <authorList>
            <person name="Zhu T."/>
            <person name="Keshari N."/>
            <person name="Lu X."/>
        </authorList>
    </citation>
    <scope>NUCLEOTIDE SEQUENCE</scope>
    <source>
        <strain evidence="2">NK1-12</strain>
    </source>
</reference>
<organism evidence="2">
    <name type="scientific">Leptolyngbya sp. NK1-12</name>
    <dbReference type="NCBI Taxonomy" id="2547451"/>
    <lineage>
        <taxon>Bacteria</taxon>
        <taxon>Bacillati</taxon>
        <taxon>Cyanobacteriota</taxon>
        <taxon>Cyanophyceae</taxon>
        <taxon>Leptolyngbyales</taxon>
        <taxon>Leptolyngbyaceae</taxon>
        <taxon>Leptolyngbya group</taxon>
        <taxon>Leptolyngbya</taxon>
    </lineage>
</organism>
<evidence type="ECO:0000313" key="2">
    <source>
        <dbReference type="EMBL" id="WNZ23182.1"/>
    </source>
</evidence>
<evidence type="ECO:0008006" key="3">
    <source>
        <dbReference type="Google" id="ProtNLM"/>
    </source>
</evidence>
<sequence>MAMLFRAVGICIIAIILVCSRPPVALAQSPVAPTAPTTVSQCDQLIQVANRATDAAQQLSQNPSSDSIRDLLDTANIADRAIGEMQALSLTDSELLKFRDQFVTMYEGVSRAIRDLVEAANQQDQEAGEQAFTALQTATAAEETLVPAINRYCERTAQRLTPR</sequence>
<keyword evidence="1" id="KW-0732">Signal</keyword>
<protein>
    <recommendedName>
        <fullName evidence="3">DUF4168 domain-containing protein</fullName>
    </recommendedName>
</protein>
<dbReference type="RefSeq" id="WP_316434782.1">
    <property type="nucleotide sequence ID" value="NZ_CP053586.1"/>
</dbReference>
<dbReference type="AlphaFoldDB" id="A0AA96WB94"/>
<feature type="signal peptide" evidence="1">
    <location>
        <begin position="1"/>
        <end position="27"/>
    </location>
</feature>
<gene>
    <name evidence="2" type="ORF">HJG54_10160</name>
</gene>
<evidence type="ECO:0000256" key="1">
    <source>
        <dbReference type="SAM" id="SignalP"/>
    </source>
</evidence>
<feature type="chain" id="PRO_5041691075" description="DUF4168 domain-containing protein" evidence="1">
    <location>
        <begin position="28"/>
        <end position="163"/>
    </location>
</feature>
<proteinExistence type="predicted"/>
<accession>A0AA96WB94</accession>
<name>A0AA96WB94_9CYAN</name>
<dbReference type="EMBL" id="CP053586">
    <property type="protein sequence ID" value="WNZ23182.1"/>
    <property type="molecule type" value="Genomic_DNA"/>
</dbReference>